<sequence>MMWVSRLSFDNSCSSFRPDLNTTDVSPPERPDPNGFYMHELVGVPFRNPHFRKNKSIGIQYEFQERKILTCCSNLNECTCTA</sequence>
<name>A0A1B0AKH0_9MUSC</name>
<evidence type="ECO:0000313" key="2">
    <source>
        <dbReference type="Proteomes" id="UP000092460"/>
    </source>
</evidence>
<dbReference type="EnsemblMetazoa" id="GPPI000100-RA">
    <property type="protein sequence ID" value="GPPI000100-PA"/>
    <property type="gene ID" value="GPPI000100"/>
</dbReference>
<dbReference type="VEuPathDB" id="VectorBase:GPPI000100"/>
<dbReference type="AlphaFoldDB" id="A0A1B0AKH0"/>
<organism evidence="1 2">
    <name type="scientific">Glossina palpalis gambiensis</name>
    <dbReference type="NCBI Taxonomy" id="67801"/>
    <lineage>
        <taxon>Eukaryota</taxon>
        <taxon>Metazoa</taxon>
        <taxon>Ecdysozoa</taxon>
        <taxon>Arthropoda</taxon>
        <taxon>Hexapoda</taxon>
        <taxon>Insecta</taxon>
        <taxon>Pterygota</taxon>
        <taxon>Neoptera</taxon>
        <taxon>Endopterygota</taxon>
        <taxon>Diptera</taxon>
        <taxon>Brachycera</taxon>
        <taxon>Muscomorpha</taxon>
        <taxon>Hippoboscoidea</taxon>
        <taxon>Glossinidae</taxon>
        <taxon>Glossina</taxon>
    </lineage>
</organism>
<dbReference type="Proteomes" id="UP000092460">
    <property type="component" value="Unassembled WGS sequence"/>
</dbReference>
<accession>A0A1B0AKH0</accession>
<reference evidence="1" key="2">
    <citation type="submission" date="2020-05" db="UniProtKB">
        <authorList>
            <consortium name="EnsemblMetazoa"/>
        </authorList>
    </citation>
    <scope>IDENTIFICATION</scope>
    <source>
        <strain evidence="1">IAEA</strain>
    </source>
</reference>
<dbReference type="EMBL" id="JXJN01025544">
    <property type="status" value="NOT_ANNOTATED_CDS"/>
    <property type="molecule type" value="Genomic_DNA"/>
</dbReference>
<keyword evidence="2" id="KW-1185">Reference proteome</keyword>
<proteinExistence type="predicted"/>
<reference evidence="2" key="1">
    <citation type="submission" date="2015-01" db="EMBL/GenBank/DDBJ databases">
        <authorList>
            <person name="Aksoy S."/>
            <person name="Warren W."/>
            <person name="Wilson R.K."/>
        </authorList>
    </citation>
    <scope>NUCLEOTIDE SEQUENCE [LARGE SCALE GENOMIC DNA]</scope>
    <source>
        <strain evidence="2">IAEA</strain>
    </source>
</reference>
<protein>
    <submittedName>
        <fullName evidence="1">Uncharacterized protein</fullName>
    </submittedName>
</protein>
<evidence type="ECO:0000313" key="1">
    <source>
        <dbReference type="EnsemblMetazoa" id="GPPI000100-PA"/>
    </source>
</evidence>